<dbReference type="RefSeq" id="WP_379559695.1">
    <property type="nucleotide sequence ID" value="NZ_JBHTJS010000063.1"/>
</dbReference>
<proteinExistence type="predicted"/>
<name>A0ABW3KMT5_9GAMM</name>
<dbReference type="Proteomes" id="UP001597048">
    <property type="component" value="Unassembled WGS sequence"/>
</dbReference>
<accession>A0ABW3KMT5</accession>
<comment type="caution">
    <text evidence="2">The sequence shown here is derived from an EMBL/GenBank/DDBJ whole genome shotgun (WGS) entry which is preliminary data.</text>
</comment>
<protein>
    <recommendedName>
        <fullName evidence="4">DUF3221 domain-containing protein</fullName>
    </recommendedName>
</protein>
<reference evidence="3" key="1">
    <citation type="journal article" date="2019" name="Int. J. Syst. Evol. Microbiol.">
        <title>The Global Catalogue of Microorganisms (GCM) 10K type strain sequencing project: providing services to taxonomists for standard genome sequencing and annotation.</title>
        <authorList>
            <consortium name="The Broad Institute Genomics Platform"/>
            <consortium name="The Broad Institute Genome Sequencing Center for Infectious Disease"/>
            <person name="Wu L."/>
            <person name="Ma J."/>
        </authorList>
    </citation>
    <scope>NUCLEOTIDE SEQUENCE [LARGE SCALE GENOMIC DNA]</scope>
    <source>
        <strain evidence="3">CCUG 60525</strain>
    </source>
</reference>
<dbReference type="PROSITE" id="PS51257">
    <property type="entry name" value="PROKAR_LIPOPROTEIN"/>
    <property type="match status" value="1"/>
</dbReference>
<feature type="chain" id="PRO_5047147732" description="DUF3221 domain-containing protein" evidence="1">
    <location>
        <begin position="19"/>
        <end position="115"/>
    </location>
</feature>
<evidence type="ECO:0008006" key="4">
    <source>
        <dbReference type="Google" id="ProtNLM"/>
    </source>
</evidence>
<gene>
    <name evidence="2" type="ORF">ACFQ1C_16095</name>
</gene>
<sequence length="115" mass="12939">MKAIKYVMLVLLVGLLSACDHGFEGEYKTKAGSGNEMLNAFSELMGSHSIIIGSDYIESEGERTTFEEIFVRKSDNGQRYLVFKESQGEQAWKIIDDNTLQQGNDLINITLQKIK</sequence>
<evidence type="ECO:0000256" key="1">
    <source>
        <dbReference type="SAM" id="SignalP"/>
    </source>
</evidence>
<organism evidence="2 3">
    <name type="scientific">Oceanisphaera ostreae</name>
    <dbReference type="NCBI Taxonomy" id="914151"/>
    <lineage>
        <taxon>Bacteria</taxon>
        <taxon>Pseudomonadati</taxon>
        <taxon>Pseudomonadota</taxon>
        <taxon>Gammaproteobacteria</taxon>
        <taxon>Aeromonadales</taxon>
        <taxon>Aeromonadaceae</taxon>
        <taxon>Oceanisphaera</taxon>
    </lineage>
</organism>
<evidence type="ECO:0000313" key="3">
    <source>
        <dbReference type="Proteomes" id="UP001597048"/>
    </source>
</evidence>
<keyword evidence="1" id="KW-0732">Signal</keyword>
<evidence type="ECO:0000313" key="2">
    <source>
        <dbReference type="EMBL" id="MFD1009670.1"/>
    </source>
</evidence>
<feature type="signal peptide" evidence="1">
    <location>
        <begin position="1"/>
        <end position="18"/>
    </location>
</feature>
<dbReference type="EMBL" id="JBHTJS010000063">
    <property type="protein sequence ID" value="MFD1009670.1"/>
    <property type="molecule type" value="Genomic_DNA"/>
</dbReference>
<keyword evidence="3" id="KW-1185">Reference proteome</keyword>